<name>A0ABR2UYA1_9PEZI</name>
<protein>
    <submittedName>
        <fullName evidence="2">AA1-like domain-containing protein</fullName>
    </submittedName>
</protein>
<dbReference type="EMBL" id="JARVKF010000320">
    <property type="protein sequence ID" value="KAK9419398.1"/>
    <property type="molecule type" value="Genomic_DNA"/>
</dbReference>
<sequence length="148" mass="15565">MKFTTITISCLAGIATALPQGSIEKDAEWTVSGLTVAAQPGEPGALGTHYSFTVKTSTQSALCDAHSHQGGAPLGVIPKTACNPDAFAFSWTPEGEGATLEIFDSTTKQHAVHQISGDEIRTLPFIVLGSHPHVYSGPTEFIVETQLD</sequence>
<feature type="chain" id="PRO_5047405659" evidence="1">
    <location>
        <begin position="18"/>
        <end position="148"/>
    </location>
</feature>
<dbReference type="Proteomes" id="UP001408356">
    <property type="component" value="Unassembled WGS sequence"/>
</dbReference>
<feature type="signal peptide" evidence="1">
    <location>
        <begin position="1"/>
        <end position="17"/>
    </location>
</feature>
<accession>A0ABR2UYA1</accession>
<proteinExistence type="predicted"/>
<evidence type="ECO:0000313" key="3">
    <source>
        <dbReference type="Proteomes" id="UP001408356"/>
    </source>
</evidence>
<keyword evidence="1" id="KW-0732">Signal</keyword>
<evidence type="ECO:0000313" key="2">
    <source>
        <dbReference type="EMBL" id="KAK9419398.1"/>
    </source>
</evidence>
<organism evidence="2 3">
    <name type="scientific">Seiridium unicorne</name>
    <dbReference type="NCBI Taxonomy" id="138068"/>
    <lineage>
        <taxon>Eukaryota</taxon>
        <taxon>Fungi</taxon>
        <taxon>Dikarya</taxon>
        <taxon>Ascomycota</taxon>
        <taxon>Pezizomycotina</taxon>
        <taxon>Sordariomycetes</taxon>
        <taxon>Xylariomycetidae</taxon>
        <taxon>Amphisphaeriales</taxon>
        <taxon>Sporocadaceae</taxon>
        <taxon>Seiridium</taxon>
    </lineage>
</organism>
<keyword evidence="3" id="KW-1185">Reference proteome</keyword>
<reference evidence="2 3" key="1">
    <citation type="journal article" date="2024" name="J. Plant Pathol.">
        <title>Sequence and assembly of the genome of Seiridium unicorne, isolate CBS 538.82, causal agent of cypress canker disease.</title>
        <authorList>
            <person name="Scali E."/>
            <person name="Rocca G.D."/>
            <person name="Danti R."/>
            <person name="Garbelotto M."/>
            <person name="Barberini S."/>
            <person name="Baroncelli R."/>
            <person name="Emiliani G."/>
        </authorList>
    </citation>
    <scope>NUCLEOTIDE SEQUENCE [LARGE SCALE GENOMIC DNA]</scope>
    <source>
        <strain evidence="2 3">BM-138-508</strain>
    </source>
</reference>
<gene>
    <name evidence="2" type="ORF">SUNI508_07373</name>
</gene>
<comment type="caution">
    <text evidence="2">The sequence shown here is derived from an EMBL/GenBank/DDBJ whole genome shotgun (WGS) entry which is preliminary data.</text>
</comment>
<evidence type="ECO:0000256" key="1">
    <source>
        <dbReference type="SAM" id="SignalP"/>
    </source>
</evidence>